<sequence>MEHHVSCDVKLCGSSEIQMASVNPQMGKAVDDWETLPKEKVTYKVQEAVKTNLENGFNFLFLKCGNIYQALSFPPIFKEKENAEGRSAINVNIIMLDSISRSHFYRTMRKATEALKKISEDPKIKSTYLDFELVQSIGQQTFENLRPFFSGVLKDDNEVSVSASNKNAPLGVEVLYGAVKSGAIRHSFKRTFAGMIYGEVH</sequence>
<name>A0AAU9X1J8_9CNID</name>
<dbReference type="EMBL" id="CALNXJ010000027">
    <property type="protein sequence ID" value="CAH3133546.1"/>
    <property type="molecule type" value="Genomic_DNA"/>
</dbReference>
<evidence type="ECO:0000313" key="2">
    <source>
        <dbReference type="Proteomes" id="UP001159428"/>
    </source>
</evidence>
<dbReference type="GO" id="GO:0005615">
    <property type="term" value="C:extracellular space"/>
    <property type="evidence" value="ECO:0007669"/>
    <property type="project" value="TreeGrafter"/>
</dbReference>
<dbReference type="Proteomes" id="UP001159428">
    <property type="component" value="Unassembled WGS sequence"/>
</dbReference>
<reference evidence="1 2" key="1">
    <citation type="submission" date="2022-05" db="EMBL/GenBank/DDBJ databases">
        <authorList>
            <consortium name="Genoscope - CEA"/>
            <person name="William W."/>
        </authorList>
    </citation>
    <scope>NUCLEOTIDE SEQUENCE [LARGE SCALE GENOMIC DNA]</scope>
</reference>
<gene>
    <name evidence="1" type="ORF">PMEA_00015156</name>
</gene>
<dbReference type="InterPro" id="IPR004245">
    <property type="entry name" value="DUF229"/>
</dbReference>
<protein>
    <submittedName>
        <fullName evidence="1">Uncharacterized protein</fullName>
    </submittedName>
</protein>
<dbReference type="PANTHER" id="PTHR10974">
    <property type="entry name" value="FI08016P-RELATED"/>
    <property type="match status" value="1"/>
</dbReference>
<keyword evidence="2" id="KW-1185">Reference proteome</keyword>
<accession>A0AAU9X1J8</accession>
<dbReference type="PANTHER" id="PTHR10974:SF39">
    <property type="entry name" value="E2F TRANSCRIPTION FACTOR CC-MB DOMAIN-CONTAINING PROTEIN"/>
    <property type="match status" value="1"/>
</dbReference>
<dbReference type="AlphaFoldDB" id="A0AAU9X1J8"/>
<comment type="caution">
    <text evidence="1">The sequence shown here is derived from an EMBL/GenBank/DDBJ whole genome shotgun (WGS) entry which is preliminary data.</text>
</comment>
<dbReference type="Pfam" id="PF02995">
    <property type="entry name" value="DUF229"/>
    <property type="match status" value="1"/>
</dbReference>
<proteinExistence type="predicted"/>
<evidence type="ECO:0000313" key="1">
    <source>
        <dbReference type="EMBL" id="CAH3133546.1"/>
    </source>
</evidence>
<organism evidence="1 2">
    <name type="scientific">Pocillopora meandrina</name>
    <dbReference type="NCBI Taxonomy" id="46732"/>
    <lineage>
        <taxon>Eukaryota</taxon>
        <taxon>Metazoa</taxon>
        <taxon>Cnidaria</taxon>
        <taxon>Anthozoa</taxon>
        <taxon>Hexacorallia</taxon>
        <taxon>Scleractinia</taxon>
        <taxon>Astrocoeniina</taxon>
        <taxon>Pocilloporidae</taxon>
        <taxon>Pocillopora</taxon>
    </lineage>
</organism>